<evidence type="ECO:0000313" key="2">
    <source>
        <dbReference type="Proteomes" id="UP000598820"/>
    </source>
</evidence>
<evidence type="ECO:0000313" key="1">
    <source>
        <dbReference type="EMBL" id="MBD2702358.1"/>
    </source>
</evidence>
<dbReference type="InterPro" id="IPR032710">
    <property type="entry name" value="NTF2-like_dom_sf"/>
</dbReference>
<dbReference type="Proteomes" id="UP000598820">
    <property type="component" value="Unassembled WGS sequence"/>
</dbReference>
<dbReference type="Gene3D" id="3.10.450.50">
    <property type="match status" value="1"/>
</dbReference>
<sequence length="51" mass="5654">MTIPAFNKQINIKGFGIDRYKDGKIIERMQLGDDVTLQQQIGAMPDTGSAK</sequence>
<proteinExistence type="predicted"/>
<dbReference type="EMBL" id="JACWZY010000014">
    <property type="protein sequence ID" value="MBD2702358.1"/>
    <property type="molecule type" value="Genomic_DNA"/>
</dbReference>
<dbReference type="AlphaFoldDB" id="A0A927ARH9"/>
<protein>
    <submittedName>
        <fullName evidence="1">Uncharacterized protein</fullName>
    </submittedName>
</protein>
<comment type="caution">
    <text evidence="1">The sequence shown here is derived from an EMBL/GenBank/DDBJ whole genome shotgun (WGS) entry which is preliminary data.</text>
</comment>
<accession>A0A927ARH9</accession>
<gene>
    <name evidence="1" type="ORF">IC229_17040</name>
</gene>
<name>A0A927ARH9_9BACT</name>
<organism evidence="1 2">
    <name type="scientific">Spirosoma profusum</name>
    <dbReference type="NCBI Taxonomy" id="2771354"/>
    <lineage>
        <taxon>Bacteria</taxon>
        <taxon>Pseudomonadati</taxon>
        <taxon>Bacteroidota</taxon>
        <taxon>Cytophagia</taxon>
        <taxon>Cytophagales</taxon>
        <taxon>Cytophagaceae</taxon>
        <taxon>Spirosoma</taxon>
    </lineage>
</organism>
<dbReference type="RefSeq" id="WP_190888208.1">
    <property type="nucleotide sequence ID" value="NZ_JACWZY010000014.1"/>
</dbReference>
<keyword evidence="2" id="KW-1185">Reference proteome</keyword>
<dbReference type="SUPFAM" id="SSF54427">
    <property type="entry name" value="NTF2-like"/>
    <property type="match status" value="1"/>
</dbReference>
<reference evidence="1" key="1">
    <citation type="submission" date="2020-09" db="EMBL/GenBank/DDBJ databases">
        <authorList>
            <person name="Kim M.K."/>
        </authorList>
    </citation>
    <scope>NUCLEOTIDE SEQUENCE</scope>
    <source>
        <strain evidence="1">BT702</strain>
    </source>
</reference>